<gene>
    <name evidence="3" type="ORF">ECRASSUSDP1_LOCUS26264</name>
</gene>
<sequence>MSDPSNSRWNNLKEFQKKLKVNKYEEQKGINEEYQNNPDKVLKIHTNIDEDYEIHPSENSSVIEVNKVEDSREAKTSNEKEVNTESDVESNGTVIVYDEPEGYSNPIAELGYDPHTHASDSNEYMEEVIEVNESDTVSEPELSMKEKRQLRRSKERQKITLGGEIKYTEEDYKRMNLIKYTYHDSPGSREGEINLGSEVSEENFIQNDSQEMYSSESPSKETYSNSNIINVDSVHLYEKEPQVAKEIEIEKGRNYKDALQTLYEKTSTSLTRNNIDSVNKNSKTKTDSSIFTLQGKLEKESIEDFKGNNDQNWIEIVNKLKAENMKLRQENIKLQVSISELDQQHREEIDKVKSQSLKAIKELDNIIAMKDQEFQKIVDELNSQIRLARSSNISSSTGSRVSASSREQKVKKAIPLHSIKSRKIDKNPQKKAEIYVKNKIENYDQKNRNTFGSGKNANMKNRMNSLQKVSSNYHRNKSRQVNQSMRYTNSLPEIGSNSGPSISSHLRKSIDRLGSGNIEQQRNPTVGSQFSHPQIIEYYGDTTPQAEDSEPVSDQDPKLVSQETEFISANFYKKENPIIITESGIEEFHYEEMEDDYDEKHDESQDLNNRVETYHLEDLSSQIIEEKAEEDETTTNQVITNKEYEHFSSNADIDSDDDTKILDEASVSRRSINSSLINIKKVKVFGRKSVL</sequence>
<organism evidence="3 4">
    <name type="scientific">Euplotes crassus</name>
    <dbReference type="NCBI Taxonomy" id="5936"/>
    <lineage>
        <taxon>Eukaryota</taxon>
        <taxon>Sar</taxon>
        <taxon>Alveolata</taxon>
        <taxon>Ciliophora</taxon>
        <taxon>Intramacronucleata</taxon>
        <taxon>Spirotrichea</taxon>
        <taxon>Hypotrichia</taxon>
        <taxon>Euplotida</taxon>
        <taxon>Euplotidae</taxon>
        <taxon>Moneuplotes</taxon>
    </lineage>
</organism>
<evidence type="ECO:0000313" key="4">
    <source>
        <dbReference type="Proteomes" id="UP001295684"/>
    </source>
</evidence>
<proteinExistence type="predicted"/>
<evidence type="ECO:0000256" key="1">
    <source>
        <dbReference type="SAM" id="Coils"/>
    </source>
</evidence>
<feature type="compositionally biased region" description="Basic and acidic residues" evidence="2">
    <location>
        <begin position="68"/>
        <end position="83"/>
    </location>
</feature>
<feature type="region of interest" description="Disordered" evidence="2">
    <location>
        <begin position="68"/>
        <end position="89"/>
    </location>
</feature>
<feature type="coiled-coil region" evidence="1">
    <location>
        <begin position="317"/>
        <end position="344"/>
    </location>
</feature>
<evidence type="ECO:0000313" key="3">
    <source>
        <dbReference type="EMBL" id="CAI2384729.1"/>
    </source>
</evidence>
<accession>A0AAD1Y4V1</accession>
<dbReference type="Proteomes" id="UP001295684">
    <property type="component" value="Unassembled WGS sequence"/>
</dbReference>
<comment type="caution">
    <text evidence="3">The sequence shown here is derived from an EMBL/GenBank/DDBJ whole genome shotgun (WGS) entry which is preliminary data.</text>
</comment>
<dbReference type="EMBL" id="CAMPGE010027072">
    <property type="protein sequence ID" value="CAI2384729.1"/>
    <property type="molecule type" value="Genomic_DNA"/>
</dbReference>
<dbReference type="AlphaFoldDB" id="A0AAD1Y4V1"/>
<keyword evidence="4" id="KW-1185">Reference proteome</keyword>
<keyword evidence="1" id="KW-0175">Coiled coil</keyword>
<protein>
    <submittedName>
        <fullName evidence="3">Uncharacterized protein</fullName>
    </submittedName>
</protein>
<reference evidence="3" key="1">
    <citation type="submission" date="2023-07" db="EMBL/GenBank/DDBJ databases">
        <authorList>
            <consortium name="AG Swart"/>
            <person name="Singh M."/>
            <person name="Singh A."/>
            <person name="Seah K."/>
            <person name="Emmerich C."/>
        </authorList>
    </citation>
    <scope>NUCLEOTIDE SEQUENCE</scope>
    <source>
        <strain evidence="3">DP1</strain>
    </source>
</reference>
<name>A0AAD1Y4V1_EUPCR</name>
<evidence type="ECO:0000256" key="2">
    <source>
        <dbReference type="SAM" id="MobiDB-lite"/>
    </source>
</evidence>